<dbReference type="RefSeq" id="WP_279582106.1">
    <property type="nucleotide sequence ID" value="NZ_BAAANY010000049.1"/>
</dbReference>
<reference evidence="2 3" key="1">
    <citation type="journal article" date="2019" name="Int. J. Syst. Evol. Microbiol.">
        <title>The Global Catalogue of Microorganisms (GCM) 10K type strain sequencing project: providing services to taxonomists for standard genome sequencing and annotation.</title>
        <authorList>
            <consortium name="The Broad Institute Genomics Platform"/>
            <consortium name="The Broad Institute Genome Sequencing Center for Infectious Disease"/>
            <person name="Wu L."/>
            <person name="Ma J."/>
        </authorList>
    </citation>
    <scope>NUCLEOTIDE SEQUENCE [LARGE SCALE GENOMIC DNA]</scope>
    <source>
        <strain evidence="2 3">JCM 14718</strain>
    </source>
</reference>
<feature type="compositionally biased region" description="Basic and acidic residues" evidence="1">
    <location>
        <begin position="20"/>
        <end position="33"/>
    </location>
</feature>
<accession>A0ABN2JD00</accession>
<evidence type="ECO:0000256" key="1">
    <source>
        <dbReference type="SAM" id="MobiDB-lite"/>
    </source>
</evidence>
<sequence length="42" mass="5141">MFMHPQMLTALATERRNDLIAENNRRHVRSEARKARRLHRTR</sequence>
<proteinExistence type="predicted"/>
<feature type="region of interest" description="Disordered" evidence="1">
    <location>
        <begin position="20"/>
        <end position="42"/>
    </location>
</feature>
<protein>
    <submittedName>
        <fullName evidence="2">Uncharacterized protein</fullName>
    </submittedName>
</protein>
<comment type="caution">
    <text evidence="2">The sequence shown here is derived from an EMBL/GenBank/DDBJ whole genome shotgun (WGS) entry which is preliminary data.</text>
</comment>
<gene>
    <name evidence="2" type="ORF">GCM10009765_82580</name>
</gene>
<dbReference type="Proteomes" id="UP001500618">
    <property type="component" value="Unassembled WGS sequence"/>
</dbReference>
<organism evidence="2 3">
    <name type="scientific">Fodinicola feengrottensis</name>
    <dbReference type="NCBI Taxonomy" id="435914"/>
    <lineage>
        <taxon>Bacteria</taxon>
        <taxon>Bacillati</taxon>
        <taxon>Actinomycetota</taxon>
        <taxon>Actinomycetes</taxon>
        <taxon>Mycobacteriales</taxon>
        <taxon>Fodinicola</taxon>
    </lineage>
</organism>
<evidence type="ECO:0000313" key="3">
    <source>
        <dbReference type="Proteomes" id="UP001500618"/>
    </source>
</evidence>
<keyword evidence="3" id="KW-1185">Reference proteome</keyword>
<name>A0ABN2JD00_9ACTN</name>
<dbReference type="EMBL" id="BAAANY010000049">
    <property type="protein sequence ID" value="GAA1721975.1"/>
    <property type="molecule type" value="Genomic_DNA"/>
</dbReference>
<evidence type="ECO:0000313" key="2">
    <source>
        <dbReference type="EMBL" id="GAA1721975.1"/>
    </source>
</evidence>